<comment type="similarity">
    <text evidence="1 5">Belongs to the peptidase S41A family.</text>
</comment>
<dbReference type="PANTHER" id="PTHR32060:SF30">
    <property type="entry name" value="CARBOXY-TERMINAL PROCESSING PROTEASE CTPA"/>
    <property type="match status" value="1"/>
</dbReference>
<sequence length="530" mass="60127">MRNKKLQVWLPLIFSLIMISGMFFGFKLHQQTGSARGFFKKDKRTSLQEALDLVRNRYVDSVSLDSLQDGALQNMMEHLDPHSVYIPANDLSEANEDIVGNFQGIGVEFNIFSDTVHILFVIPNGPGDKAKLQIGDRILKVDDSSIVSKTLPSADIKRMIRGKAGSKVKLTILRNNKLQDVFVTRGTIPIPSIDAAYMIDGSTGFIKLNKFSETTYQEFMDAMTQLKAKKMTSLILDLRGNGGGLMSQAVNIADEFLDDNKLIVFTKGTNSERQEYRAKKEGIFEKGKLVVLVDELSASASEVLSGALQDWDRATIVGRRTFGKGLVQEQYVLSDGSAIRLTVARYYTPSGRSIQRPYEKGKKVYMEELYHRYEDGELMYADSMHFSKKDSFKTNGGKVVFGGGGIVPDYFVPVDTSLYTRGVTRLYLDGRFSNFVYQYYIKNMSEWQKYRTPAEFAVKYQNVNDAWEQLVAYAAKDSIYLKKIPEDDKKDIQNRMKAYLARFKWRTQGFYQVLGTNDDMILKAKEVLSK</sequence>
<dbReference type="Pfam" id="PF03572">
    <property type="entry name" value="Peptidase_S41"/>
    <property type="match status" value="1"/>
</dbReference>
<dbReference type="InterPro" id="IPR001478">
    <property type="entry name" value="PDZ"/>
</dbReference>
<gene>
    <name evidence="7" type="ORF">OCK74_14095</name>
</gene>
<dbReference type="Pfam" id="PF22694">
    <property type="entry name" value="CtpB_N-like"/>
    <property type="match status" value="1"/>
</dbReference>
<dbReference type="NCBIfam" id="TIGR00225">
    <property type="entry name" value="prc"/>
    <property type="match status" value="1"/>
</dbReference>
<dbReference type="InterPro" id="IPR005151">
    <property type="entry name" value="Tail-specific_protease"/>
</dbReference>
<evidence type="ECO:0000256" key="2">
    <source>
        <dbReference type="ARBA" id="ARBA00022670"/>
    </source>
</evidence>
<dbReference type="Pfam" id="PF13180">
    <property type="entry name" value="PDZ_2"/>
    <property type="match status" value="1"/>
</dbReference>
<evidence type="ECO:0000256" key="4">
    <source>
        <dbReference type="ARBA" id="ARBA00022825"/>
    </source>
</evidence>
<dbReference type="SUPFAM" id="SSF50156">
    <property type="entry name" value="PDZ domain-like"/>
    <property type="match status" value="1"/>
</dbReference>
<evidence type="ECO:0000256" key="5">
    <source>
        <dbReference type="RuleBase" id="RU004404"/>
    </source>
</evidence>
<evidence type="ECO:0000256" key="3">
    <source>
        <dbReference type="ARBA" id="ARBA00022801"/>
    </source>
</evidence>
<evidence type="ECO:0000256" key="1">
    <source>
        <dbReference type="ARBA" id="ARBA00009179"/>
    </source>
</evidence>
<evidence type="ECO:0000313" key="7">
    <source>
        <dbReference type="EMBL" id="MCU7550249.1"/>
    </source>
</evidence>
<evidence type="ECO:0000259" key="6">
    <source>
        <dbReference type="PROSITE" id="PS50106"/>
    </source>
</evidence>
<dbReference type="SUPFAM" id="SSF52096">
    <property type="entry name" value="ClpP/crotonase"/>
    <property type="match status" value="1"/>
</dbReference>
<proteinExistence type="inferred from homology"/>
<dbReference type="EMBL" id="JAOTIF010000011">
    <property type="protein sequence ID" value="MCU7550249.1"/>
    <property type="molecule type" value="Genomic_DNA"/>
</dbReference>
<keyword evidence="8" id="KW-1185">Reference proteome</keyword>
<dbReference type="CDD" id="cd07560">
    <property type="entry name" value="Peptidase_S41_CPP"/>
    <property type="match status" value="1"/>
</dbReference>
<dbReference type="InterPro" id="IPR055210">
    <property type="entry name" value="CtpA/B_N"/>
</dbReference>
<evidence type="ECO:0000313" key="8">
    <source>
        <dbReference type="Proteomes" id="UP001155483"/>
    </source>
</evidence>
<dbReference type="Proteomes" id="UP001155483">
    <property type="component" value="Unassembled WGS sequence"/>
</dbReference>
<dbReference type="InterPro" id="IPR036034">
    <property type="entry name" value="PDZ_sf"/>
</dbReference>
<name>A0A9X2XVQ6_9BACT</name>
<keyword evidence="3 5" id="KW-0378">Hydrolase</keyword>
<dbReference type="PANTHER" id="PTHR32060">
    <property type="entry name" value="TAIL-SPECIFIC PROTEASE"/>
    <property type="match status" value="1"/>
</dbReference>
<dbReference type="InterPro" id="IPR004447">
    <property type="entry name" value="Peptidase_S41A"/>
</dbReference>
<keyword evidence="4 5" id="KW-0720">Serine protease</keyword>
<dbReference type="InterPro" id="IPR029045">
    <property type="entry name" value="ClpP/crotonase-like_dom_sf"/>
</dbReference>
<dbReference type="GO" id="GO:0006508">
    <property type="term" value="P:proteolysis"/>
    <property type="evidence" value="ECO:0007669"/>
    <property type="project" value="UniProtKB-KW"/>
</dbReference>
<dbReference type="GO" id="GO:0008236">
    <property type="term" value="F:serine-type peptidase activity"/>
    <property type="evidence" value="ECO:0007669"/>
    <property type="project" value="UniProtKB-KW"/>
</dbReference>
<dbReference type="RefSeq" id="WP_279297690.1">
    <property type="nucleotide sequence ID" value="NZ_JAOTIF010000011.1"/>
</dbReference>
<keyword evidence="2 5" id="KW-0645">Protease</keyword>
<dbReference type="PROSITE" id="PS50106">
    <property type="entry name" value="PDZ"/>
    <property type="match status" value="1"/>
</dbReference>
<accession>A0A9X2XVQ6</accession>
<dbReference type="GO" id="GO:0030288">
    <property type="term" value="C:outer membrane-bounded periplasmic space"/>
    <property type="evidence" value="ECO:0007669"/>
    <property type="project" value="TreeGrafter"/>
</dbReference>
<feature type="domain" description="PDZ" evidence="6">
    <location>
        <begin position="100"/>
        <end position="176"/>
    </location>
</feature>
<dbReference type="Gene3D" id="3.30.750.44">
    <property type="match status" value="1"/>
</dbReference>
<protein>
    <submittedName>
        <fullName evidence="7">S41 family peptidase</fullName>
    </submittedName>
</protein>
<comment type="caution">
    <text evidence="7">The sequence shown here is derived from an EMBL/GenBank/DDBJ whole genome shotgun (WGS) entry which is preliminary data.</text>
</comment>
<dbReference type="SMART" id="SM00245">
    <property type="entry name" value="TSPc"/>
    <property type="match status" value="1"/>
</dbReference>
<dbReference type="GO" id="GO:0004175">
    <property type="term" value="F:endopeptidase activity"/>
    <property type="evidence" value="ECO:0007669"/>
    <property type="project" value="TreeGrafter"/>
</dbReference>
<dbReference type="Gene3D" id="3.90.226.10">
    <property type="entry name" value="2-enoyl-CoA Hydratase, Chain A, domain 1"/>
    <property type="match status" value="1"/>
</dbReference>
<reference evidence="7" key="2">
    <citation type="submission" date="2023-04" db="EMBL/GenBank/DDBJ databases">
        <title>Paracnuella aquatica gen. nov., sp. nov., a member of the family Chitinophagaceae isolated from a hot spring.</title>
        <authorList>
            <person name="Wang C."/>
        </authorList>
    </citation>
    <scope>NUCLEOTIDE SEQUENCE</scope>
    <source>
        <strain evidence="7">LB-8</strain>
    </source>
</reference>
<dbReference type="GO" id="GO:0007165">
    <property type="term" value="P:signal transduction"/>
    <property type="evidence" value="ECO:0007669"/>
    <property type="project" value="TreeGrafter"/>
</dbReference>
<reference evidence="7" key="1">
    <citation type="submission" date="2022-09" db="EMBL/GenBank/DDBJ databases">
        <authorList>
            <person name="Yuan C."/>
            <person name="Ke Z."/>
        </authorList>
    </citation>
    <scope>NUCLEOTIDE SEQUENCE</scope>
    <source>
        <strain evidence="7">LB-8</strain>
    </source>
</reference>
<dbReference type="Gene3D" id="2.30.42.10">
    <property type="match status" value="1"/>
</dbReference>
<dbReference type="AlphaFoldDB" id="A0A9X2XVQ6"/>
<dbReference type="SMART" id="SM00228">
    <property type="entry name" value="PDZ"/>
    <property type="match status" value="1"/>
</dbReference>
<organism evidence="7 8">
    <name type="scientific">Paraflavisolibacter caeni</name>
    <dbReference type="NCBI Taxonomy" id="2982496"/>
    <lineage>
        <taxon>Bacteria</taxon>
        <taxon>Pseudomonadati</taxon>
        <taxon>Bacteroidota</taxon>
        <taxon>Chitinophagia</taxon>
        <taxon>Chitinophagales</taxon>
        <taxon>Chitinophagaceae</taxon>
        <taxon>Paraflavisolibacter</taxon>
    </lineage>
</organism>
<dbReference type="CDD" id="cd06782">
    <property type="entry name" value="cpPDZ_CPP-like"/>
    <property type="match status" value="1"/>
</dbReference>